<evidence type="ECO:0000256" key="1">
    <source>
        <dbReference type="SAM" id="MobiDB-lite"/>
    </source>
</evidence>
<accession>A0AAV4P5K1</accession>
<organism evidence="2 3">
    <name type="scientific">Caerostris extrusa</name>
    <name type="common">Bark spider</name>
    <name type="synonym">Caerostris bankana</name>
    <dbReference type="NCBI Taxonomy" id="172846"/>
    <lineage>
        <taxon>Eukaryota</taxon>
        <taxon>Metazoa</taxon>
        <taxon>Ecdysozoa</taxon>
        <taxon>Arthropoda</taxon>
        <taxon>Chelicerata</taxon>
        <taxon>Arachnida</taxon>
        <taxon>Araneae</taxon>
        <taxon>Araneomorphae</taxon>
        <taxon>Entelegynae</taxon>
        <taxon>Araneoidea</taxon>
        <taxon>Araneidae</taxon>
        <taxon>Caerostris</taxon>
    </lineage>
</organism>
<dbReference type="EMBL" id="BPLR01021619">
    <property type="protein sequence ID" value="GIX91845.1"/>
    <property type="molecule type" value="Genomic_DNA"/>
</dbReference>
<evidence type="ECO:0000313" key="2">
    <source>
        <dbReference type="EMBL" id="GIX91845.1"/>
    </source>
</evidence>
<evidence type="ECO:0000313" key="3">
    <source>
        <dbReference type="Proteomes" id="UP001054945"/>
    </source>
</evidence>
<protein>
    <submittedName>
        <fullName evidence="2">Uncharacterized protein</fullName>
    </submittedName>
</protein>
<gene>
    <name evidence="2" type="ORF">CEXT_121961</name>
</gene>
<feature type="region of interest" description="Disordered" evidence="1">
    <location>
        <begin position="1"/>
        <end position="20"/>
    </location>
</feature>
<sequence length="89" mass="9976">MNLSTTRTRNSLLWGRRKKEGQTRQAEDFLRLLLSVNNIQGETEEDVYKYCDAAVVVAAAFRFGFVVNGSQTWVSNGIQSVDYCPAGVQ</sequence>
<keyword evidence="3" id="KW-1185">Reference proteome</keyword>
<comment type="caution">
    <text evidence="2">The sequence shown here is derived from an EMBL/GenBank/DDBJ whole genome shotgun (WGS) entry which is preliminary data.</text>
</comment>
<dbReference type="Proteomes" id="UP001054945">
    <property type="component" value="Unassembled WGS sequence"/>
</dbReference>
<name>A0AAV4P5K1_CAEEX</name>
<feature type="compositionally biased region" description="Polar residues" evidence="1">
    <location>
        <begin position="1"/>
        <end position="11"/>
    </location>
</feature>
<reference evidence="2 3" key="1">
    <citation type="submission" date="2021-06" db="EMBL/GenBank/DDBJ databases">
        <title>Caerostris extrusa draft genome.</title>
        <authorList>
            <person name="Kono N."/>
            <person name="Arakawa K."/>
        </authorList>
    </citation>
    <scope>NUCLEOTIDE SEQUENCE [LARGE SCALE GENOMIC DNA]</scope>
</reference>
<dbReference type="AlphaFoldDB" id="A0AAV4P5K1"/>
<proteinExistence type="predicted"/>